<accession>A0A7K0C1V6</accession>
<proteinExistence type="predicted"/>
<dbReference type="RefSeq" id="WP_268890451.1">
    <property type="nucleotide sequence ID" value="NZ_WEGH01000003.1"/>
</dbReference>
<gene>
    <name evidence="1" type="ORF">ACRB68_54800</name>
</gene>
<dbReference type="AlphaFoldDB" id="A0A7K0C1V6"/>
<organism evidence="1 2">
    <name type="scientific">Actinomadura macrotermitis</name>
    <dbReference type="NCBI Taxonomy" id="2585200"/>
    <lineage>
        <taxon>Bacteria</taxon>
        <taxon>Bacillati</taxon>
        <taxon>Actinomycetota</taxon>
        <taxon>Actinomycetes</taxon>
        <taxon>Streptosporangiales</taxon>
        <taxon>Thermomonosporaceae</taxon>
        <taxon>Actinomadura</taxon>
    </lineage>
</organism>
<sequence length="42" mass="4344">MGDVTRCPECNQTVSVVNGKIQTHNRVLGGKGVQCAASGRAT</sequence>
<keyword evidence="2" id="KW-1185">Reference proteome</keyword>
<comment type="caution">
    <text evidence="1">The sequence shown here is derived from an EMBL/GenBank/DDBJ whole genome shotgun (WGS) entry which is preliminary data.</text>
</comment>
<protein>
    <submittedName>
        <fullName evidence="1">Uncharacterized protein</fullName>
    </submittedName>
</protein>
<evidence type="ECO:0000313" key="1">
    <source>
        <dbReference type="EMBL" id="MQY07380.1"/>
    </source>
</evidence>
<dbReference type="EMBL" id="WEGH01000003">
    <property type="protein sequence ID" value="MQY07380.1"/>
    <property type="molecule type" value="Genomic_DNA"/>
</dbReference>
<evidence type="ECO:0000313" key="2">
    <source>
        <dbReference type="Proteomes" id="UP000487268"/>
    </source>
</evidence>
<name>A0A7K0C1V6_9ACTN</name>
<reference evidence="1 2" key="1">
    <citation type="submission" date="2019-10" db="EMBL/GenBank/DDBJ databases">
        <title>Actinomadura rubteroloni sp. nov. and Actinomadura macrotermitis sp. nov., isolated from the gut of fungus growing-termite Macrotermes natalensis.</title>
        <authorList>
            <person name="Benndorf R."/>
            <person name="Martin K."/>
            <person name="Kuefner M."/>
            <person name="De Beer W."/>
            <person name="Kaster A.-K."/>
            <person name="Vollmers J."/>
            <person name="Poulsen M."/>
            <person name="Beemelmanns C."/>
        </authorList>
    </citation>
    <scope>NUCLEOTIDE SEQUENCE [LARGE SCALE GENOMIC DNA]</scope>
    <source>
        <strain evidence="1 2">RB68</strain>
    </source>
</reference>
<dbReference type="Proteomes" id="UP000487268">
    <property type="component" value="Unassembled WGS sequence"/>
</dbReference>